<gene>
    <name evidence="1" type="ORF">NQ176_g4019</name>
</gene>
<dbReference type="Proteomes" id="UP001143910">
    <property type="component" value="Unassembled WGS sequence"/>
</dbReference>
<proteinExistence type="predicted"/>
<sequence>MTRLLHLLLSGLAVIGCAQADDYKQTSLDVPPTSELRAANPDRLWYFDHQDAPDNTEETWWALSNENGNSPAFWTAIAPFNLTDAVPSDTVNGEAPDSLERRLPSYIDFYKNNRCSDGSAYNGQSIEIPSVQPGDILAIHSTRDCVGKVASTVMYGKV</sequence>
<reference evidence="1" key="1">
    <citation type="submission" date="2022-08" db="EMBL/GenBank/DDBJ databases">
        <title>Genome Sequence of Lecanicillium fungicola.</title>
        <authorList>
            <person name="Buettner E."/>
        </authorList>
    </citation>
    <scope>NUCLEOTIDE SEQUENCE</scope>
    <source>
        <strain evidence="1">Babe33</strain>
    </source>
</reference>
<comment type="caution">
    <text evidence="1">The sequence shown here is derived from an EMBL/GenBank/DDBJ whole genome shotgun (WGS) entry which is preliminary data.</text>
</comment>
<evidence type="ECO:0000313" key="2">
    <source>
        <dbReference type="Proteomes" id="UP001143910"/>
    </source>
</evidence>
<keyword evidence="2" id="KW-1185">Reference proteome</keyword>
<accession>A0ACC1NHS5</accession>
<dbReference type="EMBL" id="JANJQO010000410">
    <property type="protein sequence ID" value="KAJ2978071.1"/>
    <property type="molecule type" value="Genomic_DNA"/>
</dbReference>
<name>A0ACC1NHS5_9HYPO</name>
<protein>
    <submittedName>
        <fullName evidence="1">Uncharacterized protein</fullName>
    </submittedName>
</protein>
<evidence type="ECO:0000313" key="1">
    <source>
        <dbReference type="EMBL" id="KAJ2978071.1"/>
    </source>
</evidence>
<organism evidence="1 2">
    <name type="scientific">Zarea fungicola</name>
    <dbReference type="NCBI Taxonomy" id="93591"/>
    <lineage>
        <taxon>Eukaryota</taxon>
        <taxon>Fungi</taxon>
        <taxon>Dikarya</taxon>
        <taxon>Ascomycota</taxon>
        <taxon>Pezizomycotina</taxon>
        <taxon>Sordariomycetes</taxon>
        <taxon>Hypocreomycetidae</taxon>
        <taxon>Hypocreales</taxon>
        <taxon>Cordycipitaceae</taxon>
        <taxon>Zarea</taxon>
    </lineage>
</organism>